<evidence type="ECO:0000313" key="2">
    <source>
        <dbReference type="EMBL" id="CAD6199218.1"/>
    </source>
</evidence>
<sequence length="319" mass="35613">MVFPDLFFWLKGSAVDSQDTSDDEVERTEEICEEEDSHNETNDAEKSVTLDLDENFTDGVEKLNTPEPRPDSPIPPEIGQETEKLNTPEPRPDSPVPPEVGQEKEEEDEPTMIEVVPLVEPKKAFDFGSDESYSESNNGSDIGQVFPVPDNAEAIAFLDFQEEVVFTDFSSDFQAPPASPIRPQFDYTPRVTRSASKMTPQKSSAKSSRDSVIVLGETPDKKFDDVASQGSDRYPIRKKNRPNYSDNFVTPPPPIKTPSRQRKTSRIPGVTSSTGPKRRRLEEAENYVNPVVLKEESITVKLSVSDVDVAQDRAELESD</sequence>
<feature type="region of interest" description="Disordered" evidence="1">
    <location>
        <begin position="171"/>
        <end position="284"/>
    </location>
</feature>
<feature type="compositionally biased region" description="Acidic residues" evidence="1">
    <location>
        <begin position="19"/>
        <end position="37"/>
    </location>
</feature>
<dbReference type="AlphaFoldDB" id="A0A8S1HRA7"/>
<feature type="region of interest" description="Disordered" evidence="1">
    <location>
        <begin position="11"/>
        <end position="119"/>
    </location>
</feature>
<feature type="compositionally biased region" description="Polar residues" evidence="1">
    <location>
        <begin position="191"/>
        <end position="206"/>
    </location>
</feature>
<feature type="compositionally biased region" description="Basic and acidic residues" evidence="1">
    <location>
        <begin position="38"/>
        <end position="48"/>
    </location>
</feature>
<evidence type="ECO:0000256" key="1">
    <source>
        <dbReference type="SAM" id="MobiDB-lite"/>
    </source>
</evidence>
<comment type="caution">
    <text evidence="2">The sequence shown here is derived from an EMBL/GenBank/DDBJ whole genome shotgun (WGS) entry which is preliminary data.</text>
</comment>
<organism evidence="2 3">
    <name type="scientific">Caenorhabditis auriculariae</name>
    <dbReference type="NCBI Taxonomy" id="2777116"/>
    <lineage>
        <taxon>Eukaryota</taxon>
        <taxon>Metazoa</taxon>
        <taxon>Ecdysozoa</taxon>
        <taxon>Nematoda</taxon>
        <taxon>Chromadorea</taxon>
        <taxon>Rhabditida</taxon>
        <taxon>Rhabditina</taxon>
        <taxon>Rhabditomorpha</taxon>
        <taxon>Rhabditoidea</taxon>
        <taxon>Rhabditidae</taxon>
        <taxon>Peloderinae</taxon>
        <taxon>Caenorhabditis</taxon>
    </lineage>
</organism>
<reference evidence="2" key="1">
    <citation type="submission" date="2020-10" db="EMBL/GenBank/DDBJ databases">
        <authorList>
            <person name="Kikuchi T."/>
        </authorList>
    </citation>
    <scope>NUCLEOTIDE SEQUENCE</scope>
    <source>
        <strain evidence="2">NKZ352</strain>
    </source>
</reference>
<evidence type="ECO:0000313" key="3">
    <source>
        <dbReference type="Proteomes" id="UP000835052"/>
    </source>
</evidence>
<dbReference type="Proteomes" id="UP000835052">
    <property type="component" value="Unassembled WGS sequence"/>
</dbReference>
<protein>
    <submittedName>
        <fullName evidence="2">Uncharacterized protein</fullName>
    </submittedName>
</protein>
<accession>A0A8S1HRA7</accession>
<feature type="compositionally biased region" description="Basic and acidic residues" evidence="1">
    <location>
        <begin position="81"/>
        <end position="92"/>
    </location>
</feature>
<proteinExistence type="predicted"/>
<dbReference type="EMBL" id="CAJGYM010000161">
    <property type="protein sequence ID" value="CAD6199218.1"/>
    <property type="molecule type" value="Genomic_DNA"/>
</dbReference>
<feature type="region of interest" description="Disordered" evidence="1">
    <location>
        <begin position="126"/>
        <end position="145"/>
    </location>
</feature>
<name>A0A8S1HRA7_9PELO</name>
<keyword evidence="3" id="KW-1185">Reference proteome</keyword>
<gene>
    <name evidence="2" type="ORF">CAUJ_LOCUS15122</name>
</gene>